<organism evidence="2 3">
    <name type="scientific">Methanocalculus taiwanensis</name>
    <dbReference type="NCBI Taxonomy" id="106207"/>
    <lineage>
        <taxon>Archaea</taxon>
        <taxon>Methanobacteriati</taxon>
        <taxon>Methanobacteriota</taxon>
        <taxon>Stenosarchaea group</taxon>
        <taxon>Methanomicrobia</taxon>
        <taxon>Methanomicrobiales</taxon>
        <taxon>Methanocalculaceae</taxon>
        <taxon>Methanocalculus</taxon>
    </lineage>
</organism>
<dbReference type="SUPFAM" id="SSF50475">
    <property type="entry name" value="FMN-binding split barrel"/>
    <property type="match status" value="1"/>
</dbReference>
<evidence type="ECO:0000313" key="2">
    <source>
        <dbReference type="EMBL" id="MCQ1538963.1"/>
    </source>
</evidence>
<evidence type="ECO:0000259" key="1">
    <source>
        <dbReference type="Pfam" id="PF20766"/>
    </source>
</evidence>
<comment type="caution">
    <text evidence="2">The sequence shown here is derived from an EMBL/GenBank/DDBJ whole genome shotgun (WGS) entry which is preliminary data.</text>
</comment>
<reference evidence="2 3" key="1">
    <citation type="submission" date="2019-08" db="EMBL/GenBank/DDBJ databases">
        <authorList>
            <person name="Chen S.-C."/>
            <person name="Lai M.-C."/>
            <person name="You Y.-T."/>
        </authorList>
    </citation>
    <scope>NUCLEOTIDE SEQUENCE [LARGE SCALE GENOMIC DNA]</scope>
    <source>
        <strain evidence="2 3">P2F9704a</strain>
    </source>
</reference>
<dbReference type="EMBL" id="VOTZ01000017">
    <property type="protein sequence ID" value="MCQ1538963.1"/>
    <property type="molecule type" value="Genomic_DNA"/>
</dbReference>
<sequence length="114" mass="12734">MRHTISTELANGTPIHRLAAAEAWVAFRAEVIGESSEAYSILLTPLREEVLVRSIRPVNRGFNAIIEAAVHGTRYIMNHDPELEWLIRHHLALARKCGGEREKQAAGMVEGLLK</sequence>
<evidence type="ECO:0000313" key="3">
    <source>
        <dbReference type="Proteomes" id="UP001524383"/>
    </source>
</evidence>
<dbReference type="AlphaFoldDB" id="A0ABD4TJ56"/>
<dbReference type="Gene3D" id="1.20.58.290">
    <property type="entry name" value="Hypothetical membrane protein ta0354_69_121"/>
    <property type="match status" value="1"/>
</dbReference>
<proteinExistence type="predicted"/>
<dbReference type="Proteomes" id="UP001524383">
    <property type="component" value="Unassembled WGS sequence"/>
</dbReference>
<dbReference type="InterPro" id="IPR049288">
    <property type="entry name" value="DUF447_C"/>
</dbReference>
<dbReference type="Pfam" id="PF20766">
    <property type="entry name" value="DUF447_C"/>
    <property type="match status" value="1"/>
</dbReference>
<gene>
    <name evidence="2" type="ORF">FTO68_08220</name>
</gene>
<feature type="domain" description="DUF447" evidence="1">
    <location>
        <begin position="59"/>
        <end position="109"/>
    </location>
</feature>
<keyword evidence="3" id="KW-1185">Reference proteome</keyword>
<name>A0ABD4TJ56_9EURY</name>
<protein>
    <submittedName>
        <fullName evidence="2">DUF447 family protein</fullName>
    </submittedName>
</protein>
<dbReference type="RefSeq" id="WP_255332922.1">
    <property type="nucleotide sequence ID" value="NZ_VOTZ01000017.1"/>
</dbReference>
<accession>A0ABD4TJ56</accession>